<dbReference type="Pfam" id="PF00158">
    <property type="entry name" value="Sigma54_activat"/>
    <property type="match status" value="1"/>
</dbReference>
<accession>A0ABR9ZPK7</accession>
<dbReference type="InterPro" id="IPR002197">
    <property type="entry name" value="HTH_Fis"/>
</dbReference>
<evidence type="ECO:0000313" key="10">
    <source>
        <dbReference type="EMBL" id="MBF4691564.1"/>
    </source>
</evidence>
<dbReference type="InterPro" id="IPR011006">
    <property type="entry name" value="CheY-like_superfamily"/>
</dbReference>
<dbReference type="Gene3D" id="1.10.8.60">
    <property type="match status" value="1"/>
</dbReference>
<evidence type="ECO:0000259" key="9">
    <source>
        <dbReference type="PROSITE" id="PS50110"/>
    </source>
</evidence>
<evidence type="ECO:0000256" key="2">
    <source>
        <dbReference type="ARBA" id="ARBA00022741"/>
    </source>
</evidence>
<dbReference type="CDD" id="cd00156">
    <property type="entry name" value="REC"/>
    <property type="match status" value="1"/>
</dbReference>
<dbReference type="PROSITE" id="PS00675">
    <property type="entry name" value="SIGMA54_INTERACT_1"/>
    <property type="match status" value="1"/>
</dbReference>
<dbReference type="InterPro" id="IPR003593">
    <property type="entry name" value="AAA+_ATPase"/>
</dbReference>
<dbReference type="InterPro" id="IPR027417">
    <property type="entry name" value="P-loop_NTPase"/>
</dbReference>
<protein>
    <recommendedName>
        <fullName evidence="1">Stage 0 sporulation protein A homolog</fullName>
    </recommendedName>
</protein>
<dbReference type="PRINTS" id="PR01590">
    <property type="entry name" value="HTHFIS"/>
</dbReference>
<dbReference type="EMBL" id="JADKNH010000001">
    <property type="protein sequence ID" value="MBF4691564.1"/>
    <property type="molecule type" value="Genomic_DNA"/>
</dbReference>
<keyword evidence="2" id="KW-0547">Nucleotide-binding</keyword>
<dbReference type="SUPFAM" id="SSF52172">
    <property type="entry name" value="CheY-like"/>
    <property type="match status" value="1"/>
</dbReference>
<evidence type="ECO:0000256" key="4">
    <source>
        <dbReference type="ARBA" id="ARBA00023015"/>
    </source>
</evidence>
<dbReference type="PROSITE" id="PS50045">
    <property type="entry name" value="SIGMA54_INTERACT_4"/>
    <property type="match status" value="1"/>
</dbReference>
<dbReference type="SUPFAM" id="SSF52540">
    <property type="entry name" value="P-loop containing nucleoside triphosphate hydrolases"/>
    <property type="match status" value="1"/>
</dbReference>
<dbReference type="SUPFAM" id="SSF46689">
    <property type="entry name" value="Homeodomain-like"/>
    <property type="match status" value="1"/>
</dbReference>
<dbReference type="SMART" id="SM00448">
    <property type="entry name" value="REC"/>
    <property type="match status" value="1"/>
</dbReference>
<dbReference type="Proteomes" id="UP000614200">
    <property type="component" value="Unassembled WGS sequence"/>
</dbReference>
<evidence type="ECO:0000256" key="6">
    <source>
        <dbReference type="ARBA" id="ARBA00024867"/>
    </source>
</evidence>
<dbReference type="InterPro" id="IPR001789">
    <property type="entry name" value="Sig_transdc_resp-reg_receiver"/>
</dbReference>
<keyword evidence="11" id="KW-1185">Reference proteome</keyword>
<reference evidence="10 11" key="1">
    <citation type="submission" date="2020-11" db="EMBL/GenBank/DDBJ databases">
        <title>Fusibacter basophilias sp. nov.</title>
        <authorList>
            <person name="Qiu D."/>
        </authorList>
    </citation>
    <scope>NUCLEOTIDE SEQUENCE [LARGE SCALE GENOMIC DNA]</scope>
    <source>
        <strain evidence="10 11">Q10-2</strain>
    </source>
</reference>
<evidence type="ECO:0000256" key="3">
    <source>
        <dbReference type="ARBA" id="ARBA00022840"/>
    </source>
</evidence>
<dbReference type="PANTHER" id="PTHR32071">
    <property type="entry name" value="TRANSCRIPTIONAL REGULATORY PROTEIN"/>
    <property type="match status" value="1"/>
</dbReference>
<dbReference type="Gene3D" id="3.40.50.2300">
    <property type="match status" value="1"/>
</dbReference>
<evidence type="ECO:0000256" key="7">
    <source>
        <dbReference type="PROSITE-ProRule" id="PRU00169"/>
    </source>
</evidence>
<dbReference type="InterPro" id="IPR025943">
    <property type="entry name" value="Sigma_54_int_dom_ATP-bd_2"/>
</dbReference>
<proteinExistence type="predicted"/>
<feature type="domain" description="Sigma-54 factor interaction" evidence="8">
    <location>
        <begin position="132"/>
        <end position="361"/>
    </location>
</feature>
<dbReference type="Gene3D" id="3.40.50.300">
    <property type="entry name" value="P-loop containing nucleotide triphosphate hydrolases"/>
    <property type="match status" value="1"/>
</dbReference>
<comment type="caution">
    <text evidence="10">The sequence shown here is derived from an EMBL/GenBank/DDBJ whole genome shotgun (WGS) entry which is preliminary data.</text>
</comment>
<evidence type="ECO:0000256" key="5">
    <source>
        <dbReference type="ARBA" id="ARBA00023163"/>
    </source>
</evidence>
<dbReference type="InterPro" id="IPR025662">
    <property type="entry name" value="Sigma_54_int_dom_ATP-bd_1"/>
</dbReference>
<sequence>MNNPILIVEDEKDFALGLKEILELEGYSVTVSYSAEEALVQLSKNLYDLVLTDLMLGKMDGITLLKTIKDNHYGTKVILMTAYATVENAVKAMKIGAASYYVKGNPIESLIDDIKTILKANNSITSANSPMIKTLNKDYQNAINMAIKAAKTPVNILLIGESGAGKEVFANLIHDESERSDKPFVAVNCQALSESVLESELFGHKKGAYTGATEERIGRFEAADGGTLFLDEIADLPLSIQVKLLRVIETRSIERLGSNTNIPVDFRLITATNRPLKDMVARGHFREDFYYRINTVEIAIPPLRQRKEDIRPLAEHFVKIASDQMHKPVHTITDEVWEHLLAYDFKGNVRELKNIMERLVVFSDEEIITAEHLFLKNDILTNNVDDQPLKDFRNALEKRYITSLLEKNQFNVTKTADVLKITRRQLQNKIKMYDIEKR</sequence>
<keyword evidence="3" id="KW-0067">ATP-binding</keyword>
<name>A0ABR9ZPK7_9FIRM</name>
<dbReference type="Pfam" id="PF02954">
    <property type="entry name" value="HTH_8"/>
    <property type="match status" value="1"/>
</dbReference>
<comment type="function">
    <text evidence="6">May play the central regulatory role in sporulation. It may be an element of the effector pathway responsible for the activation of sporulation genes in response to nutritional stress. Spo0A may act in concert with spo0H (a sigma factor) to control the expression of some genes that are critical to the sporulation process.</text>
</comment>
<dbReference type="CDD" id="cd00009">
    <property type="entry name" value="AAA"/>
    <property type="match status" value="1"/>
</dbReference>
<dbReference type="PROSITE" id="PS00676">
    <property type="entry name" value="SIGMA54_INTERACT_2"/>
    <property type="match status" value="1"/>
</dbReference>
<dbReference type="PANTHER" id="PTHR32071:SF57">
    <property type="entry name" value="C4-DICARBOXYLATE TRANSPORT TRANSCRIPTIONAL REGULATORY PROTEIN DCTD"/>
    <property type="match status" value="1"/>
</dbReference>
<keyword evidence="7" id="KW-0597">Phosphoprotein</keyword>
<dbReference type="SMART" id="SM00382">
    <property type="entry name" value="AAA"/>
    <property type="match status" value="1"/>
</dbReference>
<dbReference type="Pfam" id="PF25601">
    <property type="entry name" value="AAA_lid_14"/>
    <property type="match status" value="1"/>
</dbReference>
<dbReference type="PROSITE" id="PS50110">
    <property type="entry name" value="RESPONSE_REGULATORY"/>
    <property type="match status" value="1"/>
</dbReference>
<dbReference type="RefSeq" id="WP_194699812.1">
    <property type="nucleotide sequence ID" value="NZ_JADKNH010000001.1"/>
</dbReference>
<organism evidence="10 11">
    <name type="scientific">Fusibacter ferrireducens</name>
    <dbReference type="NCBI Taxonomy" id="2785058"/>
    <lineage>
        <taxon>Bacteria</taxon>
        <taxon>Bacillati</taxon>
        <taxon>Bacillota</taxon>
        <taxon>Clostridia</taxon>
        <taxon>Eubacteriales</taxon>
        <taxon>Eubacteriales Family XII. Incertae Sedis</taxon>
        <taxon>Fusibacter</taxon>
    </lineage>
</organism>
<gene>
    <name evidence="10" type="ORF">ISU02_00460</name>
</gene>
<dbReference type="InterPro" id="IPR009057">
    <property type="entry name" value="Homeodomain-like_sf"/>
</dbReference>
<dbReference type="InterPro" id="IPR058031">
    <property type="entry name" value="AAA_lid_NorR"/>
</dbReference>
<dbReference type="InterPro" id="IPR002078">
    <property type="entry name" value="Sigma_54_int"/>
</dbReference>
<evidence type="ECO:0000313" key="11">
    <source>
        <dbReference type="Proteomes" id="UP000614200"/>
    </source>
</evidence>
<feature type="modified residue" description="4-aspartylphosphate" evidence="7">
    <location>
        <position position="53"/>
    </location>
</feature>
<keyword evidence="4" id="KW-0805">Transcription regulation</keyword>
<dbReference type="Pfam" id="PF00072">
    <property type="entry name" value="Response_reg"/>
    <property type="match status" value="1"/>
</dbReference>
<keyword evidence="5" id="KW-0804">Transcription</keyword>
<dbReference type="Gene3D" id="1.10.10.60">
    <property type="entry name" value="Homeodomain-like"/>
    <property type="match status" value="1"/>
</dbReference>
<evidence type="ECO:0000256" key="1">
    <source>
        <dbReference type="ARBA" id="ARBA00018672"/>
    </source>
</evidence>
<feature type="domain" description="Response regulatory" evidence="9">
    <location>
        <begin position="4"/>
        <end position="118"/>
    </location>
</feature>
<evidence type="ECO:0000259" key="8">
    <source>
        <dbReference type="PROSITE" id="PS50045"/>
    </source>
</evidence>